<feature type="transmembrane region" description="Helical" evidence="6">
    <location>
        <begin position="241"/>
        <end position="268"/>
    </location>
</feature>
<dbReference type="HOGENOM" id="CLU_000960_22_2_1"/>
<dbReference type="AlphaFoldDB" id="A0A086SYZ7"/>
<feature type="domain" description="Major facilitator superfamily (MFS) profile" evidence="7">
    <location>
        <begin position="33"/>
        <end position="510"/>
    </location>
</feature>
<keyword evidence="4 6" id="KW-0472">Membrane</keyword>
<keyword evidence="3 6" id="KW-1133">Transmembrane helix</keyword>
<evidence type="ECO:0000256" key="1">
    <source>
        <dbReference type="ARBA" id="ARBA00004141"/>
    </source>
</evidence>
<dbReference type="InterPro" id="IPR020846">
    <property type="entry name" value="MFS_dom"/>
</dbReference>
<evidence type="ECO:0000256" key="5">
    <source>
        <dbReference type="SAM" id="MobiDB-lite"/>
    </source>
</evidence>
<feature type="transmembrane region" description="Helical" evidence="6">
    <location>
        <begin position="98"/>
        <end position="116"/>
    </location>
</feature>
<dbReference type="InterPro" id="IPR011701">
    <property type="entry name" value="MFS"/>
</dbReference>
<dbReference type="Proteomes" id="UP000029964">
    <property type="component" value="Unassembled WGS sequence"/>
</dbReference>
<feature type="transmembrane region" description="Helical" evidence="6">
    <location>
        <begin position="289"/>
        <end position="311"/>
    </location>
</feature>
<feature type="transmembrane region" description="Helical" evidence="6">
    <location>
        <begin position="420"/>
        <end position="441"/>
    </location>
</feature>
<dbReference type="PROSITE" id="PS50850">
    <property type="entry name" value="MFS"/>
    <property type="match status" value="1"/>
</dbReference>
<feature type="transmembrane region" description="Helical" evidence="6">
    <location>
        <begin position="323"/>
        <end position="345"/>
    </location>
</feature>
<evidence type="ECO:0000256" key="3">
    <source>
        <dbReference type="ARBA" id="ARBA00022989"/>
    </source>
</evidence>
<feature type="transmembrane region" description="Helical" evidence="6">
    <location>
        <begin position="30"/>
        <end position="56"/>
    </location>
</feature>
<feature type="compositionally biased region" description="Basic and acidic residues" evidence="5">
    <location>
        <begin position="518"/>
        <end position="527"/>
    </location>
</feature>
<dbReference type="OrthoDB" id="440553at2759"/>
<evidence type="ECO:0000313" key="9">
    <source>
        <dbReference type="Proteomes" id="UP000029964"/>
    </source>
</evidence>
<dbReference type="EMBL" id="JPKY01000097">
    <property type="protein sequence ID" value="KFH42329.1"/>
    <property type="molecule type" value="Genomic_DNA"/>
</dbReference>
<dbReference type="SUPFAM" id="SSF103473">
    <property type="entry name" value="MFS general substrate transporter"/>
    <property type="match status" value="1"/>
</dbReference>
<name>A0A086SYZ7_HAPC1</name>
<accession>A0A086SYZ7</accession>
<feature type="transmembrane region" description="Helical" evidence="6">
    <location>
        <begin position="357"/>
        <end position="375"/>
    </location>
</feature>
<comment type="caution">
    <text evidence="8">The sequence shown here is derived from an EMBL/GenBank/DDBJ whole genome shotgun (WGS) entry which is preliminary data.</text>
</comment>
<feature type="region of interest" description="Disordered" evidence="5">
    <location>
        <begin position="518"/>
        <end position="542"/>
    </location>
</feature>
<dbReference type="InterPro" id="IPR036259">
    <property type="entry name" value="MFS_trans_sf"/>
</dbReference>
<sequence>MPGDGNSPRGHDEDSSRDVFKTASVPPKRFWLLAAGVSISLFLTLIDSSIVATSLYTIGIEFEAAETVNWVALSYTLAYLSCVVTFSRLSDVVGRRDTFLAGQAIFVAFSLACGFSQNLHQLIIFRTLQGIGGSELCPPHLEQHIGSLIGIVLAGSGVLGPVLGGILTHYADWRWIFWINGPVGFVSVALFWLTWPGAEQLPTLQRRRWREFDALGSLLIIAASTLVVFAFQNAGESFGTVWAQAVFIAPLVLGICCWIALLLWGNLVTRRFGDRIALVFPVNLFRNRVYASAALSTLLLGFPYLLLLFSFPLREQAVSGKSALAAGLMLLPMLGTTALGSVIVGKINTTRNYLFESLLAGAALMLLACGLLTLVSGPDDDPKALGFLTFAGLGFGLSTSAATMIAAVEAPIKDYAPAQGILAQLRILGGSLGITSSSVLVHTQSSKYLAGILAPKDKASAGSSGSNLTSEQMEAVRQAYSKAFQLGMATAAGIAGVAVLVACLAYKRTRISIQEKRENLATEETARRTAQGKSPPGAKDPV</sequence>
<evidence type="ECO:0000256" key="6">
    <source>
        <dbReference type="SAM" id="Phobius"/>
    </source>
</evidence>
<organism evidence="8 9">
    <name type="scientific">Hapsidospora chrysogenum (strain ATCC 11550 / CBS 779.69 / DSM 880 / IAM 14645 / JCM 23072 / IMI 49137)</name>
    <name type="common">Acremonium chrysogenum</name>
    <dbReference type="NCBI Taxonomy" id="857340"/>
    <lineage>
        <taxon>Eukaryota</taxon>
        <taxon>Fungi</taxon>
        <taxon>Dikarya</taxon>
        <taxon>Ascomycota</taxon>
        <taxon>Pezizomycotina</taxon>
        <taxon>Sordariomycetes</taxon>
        <taxon>Hypocreomycetidae</taxon>
        <taxon>Hypocreales</taxon>
        <taxon>Bionectriaceae</taxon>
        <taxon>Hapsidospora</taxon>
    </lineage>
</organism>
<feature type="transmembrane region" description="Helical" evidence="6">
    <location>
        <begin position="175"/>
        <end position="193"/>
    </location>
</feature>
<dbReference type="PANTHER" id="PTHR23501">
    <property type="entry name" value="MAJOR FACILITATOR SUPERFAMILY"/>
    <property type="match status" value="1"/>
</dbReference>
<feature type="transmembrane region" description="Helical" evidence="6">
    <location>
        <begin position="387"/>
        <end position="408"/>
    </location>
</feature>
<keyword evidence="9" id="KW-1185">Reference proteome</keyword>
<protein>
    <submittedName>
        <fullName evidence="8">Putative transporter-like protein</fullName>
    </submittedName>
</protein>
<dbReference type="GO" id="GO:0022857">
    <property type="term" value="F:transmembrane transporter activity"/>
    <property type="evidence" value="ECO:0007669"/>
    <property type="project" value="InterPro"/>
</dbReference>
<feature type="transmembrane region" description="Helical" evidence="6">
    <location>
        <begin position="483"/>
        <end position="506"/>
    </location>
</feature>
<feature type="transmembrane region" description="Helical" evidence="6">
    <location>
        <begin position="148"/>
        <end position="169"/>
    </location>
</feature>
<evidence type="ECO:0000313" key="8">
    <source>
        <dbReference type="EMBL" id="KFH42329.1"/>
    </source>
</evidence>
<evidence type="ECO:0000256" key="4">
    <source>
        <dbReference type="ARBA" id="ARBA00023136"/>
    </source>
</evidence>
<dbReference type="PANTHER" id="PTHR23501:SF43">
    <property type="entry name" value="MULTIDRUG TRANSPORTER, PUTATIVE (AFU_ORTHOLOGUE AFUA_6G03040)-RELATED"/>
    <property type="match status" value="1"/>
</dbReference>
<dbReference type="Pfam" id="PF07690">
    <property type="entry name" value="MFS_1"/>
    <property type="match status" value="1"/>
</dbReference>
<comment type="subcellular location">
    <subcellularLocation>
        <location evidence="1">Membrane</location>
        <topology evidence="1">Multi-pass membrane protein</topology>
    </subcellularLocation>
</comment>
<proteinExistence type="predicted"/>
<reference evidence="9" key="1">
    <citation type="journal article" date="2014" name="Genome Announc.">
        <title>Genome sequence and annotation of Acremonium chrysogenum, producer of the beta-lactam antibiotic cephalosporin C.</title>
        <authorList>
            <person name="Terfehr D."/>
            <person name="Dahlmann T.A."/>
            <person name="Specht T."/>
            <person name="Zadra I."/>
            <person name="Kuernsteiner H."/>
            <person name="Kueck U."/>
        </authorList>
    </citation>
    <scope>NUCLEOTIDE SEQUENCE [LARGE SCALE GENOMIC DNA]</scope>
    <source>
        <strain evidence="9">ATCC 11550 / CBS 779.69 / DSM 880 / IAM 14645 / JCM 23072 / IMI 49137</strain>
    </source>
</reference>
<gene>
    <name evidence="8" type="ORF">ACRE_069320</name>
</gene>
<dbReference type="Gene3D" id="1.20.1250.20">
    <property type="entry name" value="MFS general substrate transporter like domains"/>
    <property type="match status" value="2"/>
</dbReference>
<evidence type="ECO:0000259" key="7">
    <source>
        <dbReference type="PROSITE" id="PS50850"/>
    </source>
</evidence>
<feature type="transmembrane region" description="Helical" evidence="6">
    <location>
        <begin position="68"/>
        <end position="86"/>
    </location>
</feature>
<feature type="transmembrane region" description="Helical" evidence="6">
    <location>
        <begin position="214"/>
        <end position="235"/>
    </location>
</feature>
<dbReference type="GO" id="GO:0005886">
    <property type="term" value="C:plasma membrane"/>
    <property type="evidence" value="ECO:0007669"/>
    <property type="project" value="TreeGrafter"/>
</dbReference>
<evidence type="ECO:0000256" key="2">
    <source>
        <dbReference type="ARBA" id="ARBA00022692"/>
    </source>
</evidence>
<keyword evidence="2 6" id="KW-0812">Transmembrane</keyword>